<dbReference type="GO" id="GO:0008970">
    <property type="term" value="F:phospholipase A1 activity"/>
    <property type="evidence" value="ECO:0007669"/>
    <property type="project" value="TreeGrafter"/>
</dbReference>
<reference evidence="5" key="1">
    <citation type="journal article" date="2012" name="Nature">
        <title>The oyster genome reveals stress adaptation and complexity of shell formation.</title>
        <authorList>
            <person name="Zhang G."/>
            <person name="Fang X."/>
            <person name="Guo X."/>
            <person name="Li L."/>
            <person name="Luo R."/>
            <person name="Xu F."/>
            <person name="Yang P."/>
            <person name="Zhang L."/>
            <person name="Wang X."/>
            <person name="Qi H."/>
            <person name="Xiong Z."/>
            <person name="Que H."/>
            <person name="Xie Y."/>
            <person name="Holland P.W."/>
            <person name="Paps J."/>
            <person name="Zhu Y."/>
            <person name="Wu F."/>
            <person name="Chen Y."/>
            <person name="Wang J."/>
            <person name="Peng C."/>
            <person name="Meng J."/>
            <person name="Yang L."/>
            <person name="Liu J."/>
            <person name="Wen B."/>
            <person name="Zhang N."/>
            <person name="Huang Z."/>
            <person name="Zhu Q."/>
            <person name="Feng Y."/>
            <person name="Mount A."/>
            <person name="Hedgecock D."/>
            <person name="Xu Z."/>
            <person name="Liu Y."/>
            <person name="Domazet-Loso T."/>
            <person name="Du Y."/>
            <person name="Sun X."/>
            <person name="Zhang S."/>
            <person name="Liu B."/>
            <person name="Cheng P."/>
            <person name="Jiang X."/>
            <person name="Li J."/>
            <person name="Fan D."/>
            <person name="Wang W."/>
            <person name="Fu W."/>
            <person name="Wang T."/>
            <person name="Wang B."/>
            <person name="Zhang J."/>
            <person name="Peng Z."/>
            <person name="Li Y."/>
            <person name="Li N."/>
            <person name="Wang J."/>
            <person name="Chen M."/>
            <person name="He Y."/>
            <person name="Tan F."/>
            <person name="Song X."/>
            <person name="Zheng Q."/>
            <person name="Huang R."/>
            <person name="Yang H."/>
            <person name="Du X."/>
            <person name="Chen L."/>
            <person name="Yang M."/>
            <person name="Gaffney P.M."/>
            <person name="Wang S."/>
            <person name="Luo L."/>
            <person name="She Z."/>
            <person name="Ming Y."/>
            <person name="Huang W."/>
            <person name="Zhang S."/>
            <person name="Huang B."/>
            <person name="Zhang Y."/>
            <person name="Qu T."/>
            <person name="Ni P."/>
            <person name="Miao G."/>
            <person name="Wang J."/>
            <person name="Wang Q."/>
            <person name="Steinberg C.E."/>
            <person name="Wang H."/>
            <person name="Li N."/>
            <person name="Qian L."/>
            <person name="Zhang G."/>
            <person name="Li Y."/>
            <person name="Yang H."/>
            <person name="Liu X."/>
            <person name="Wang J."/>
            <person name="Yin Y."/>
            <person name="Wang J."/>
        </authorList>
    </citation>
    <scope>NUCLEOTIDE SEQUENCE [LARGE SCALE GENOMIC DNA]</scope>
    <source>
        <strain evidence="5">05x7-T-G4-1.051#20</strain>
    </source>
</reference>
<gene>
    <name evidence="5" type="ORF">CGI_10005490</name>
</gene>
<dbReference type="InParanoid" id="K1PWZ0"/>
<dbReference type="PANTHER" id="PTHR13943:SF77">
    <property type="entry name" value="LRAT DOMAIN-CONTAINING PROTEIN"/>
    <property type="match status" value="1"/>
</dbReference>
<keyword evidence="2" id="KW-0808">Transferase</keyword>
<dbReference type="GO" id="GO:0005737">
    <property type="term" value="C:cytoplasm"/>
    <property type="evidence" value="ECO:0007669"/>
    <property type="project" value="TreeGrafter"/>
</dbReference>
<dbReference type="PROSITE" id="PS51934">
    <property type="entry name" value="LRAT"/>
    <property type="match status" value="1"/>
</dbReference>
<comment type="similarity">
    <text evidence="1">Belongs to the H-rev107 family.</text>
</comment>
<dbReference type="HOGENOM" id="CLU_109418_0_1_1"/>
<proteinExistence type="inferred from homology"/>
<dbReference type="EMBL" id="JH818698">
    <property type="protein sequence ID" value="EKC23544.1"/>
    <property type="molecule type" value="Genomic_DNA"/>
</dbReference>
<dbReference type="GO" id="GO:0070292">
    <property type="term" value="P:N-acylphosphatidylethanolamine metabolic process"/>
    <property type="evidence" value="ECO:0007669"/>
    <property type="project" value="TreeGrafter"/>
</dbReference>
<dbReference type="Gene3D" id="3.90.1720.10">
    <property type="entry name" value="endopeptidase domain like (from Nostoc punctiforme)"/>
    <property type="match status" value="1"/>
</dbReference>
<keyword evidence="4" id="KW-0443">Lipid metabolism</keyword>
<dbReference type="InterPro" id="IPR007053">
    <property type="entry name" value="LRAT_dom"/>
</dbReference>
<dbReference type="PANTHER" id="PTHR13943">
    <property type="entry name" value="HRAS-LIKE SUPPRESSOR - RELATED"/>
    <property type="match status" value="1"/>
</dbReference>
<dbReference type="GO" id="GO:0016410">
    <property type="term" value="F:N-acyltransferase activity"/>
    <property type="evidence" value="ECO:0007669"/>
    <property type="project" value="TreeGrafter"/>
</dbReference>
<dbReference type="InterPro" id="IPR051496">
    <property type="entry name" value="H-rev107_PLA/AT"/>
</dbReference>
<evidence type="ECO:0000256" key="3">
    <source>
        <dbReference type="ARBA" id="ARBA00022801"/>
    </source>
</evidence>
<evidence type="ECO:0000256" key="4">
    <source>
        <dbReference type="ARBA" id="ARBA00023098"/>
    </source>
</evidence>
<sequence>MAAKFRRLNSRKLDFDNIDVIQRARIGDQLEFHRGVYSHWAVYVGNEEVIHLAGINSFDSACTFNPKHTFTIGGKIFTKAEVRRESVWKVIRGSKVKINNDKDKSCRPFRPHEIVRIAMGMIGDIGYNIFWQNCEHFAAVCRYGVAWSKQADNALTAIVVGGTIVAVAGLAYEFYKLFIKDD</sequence>
<dbReference type="AlphaFoldDB" id="K1PWZ0"/>
<name>K1PWZ0_MAGGI</name>
<keyword evidence="3" id="KW-0378">Hydrolase</keyword>
<evidence type="ECO:0000256" key="1">
    <source>
        <dbReference type="ARBA" id="ARBA00007824"/>
    </source>
</evidence>
<evidence type="ECO:0000313" key="5">
    <source>
        <dbReference type="EMBL" id="EKC23544.1"/>
    </source>
</evidence>
<organism evidence="5">
    <name type="scientific">Magallana gigas</name>
    <name type="common">Pacific oyster</name>
    <name type="synonym">Crassostrea gigas</name>
    <dbReference type="NCBI Taxonomy" id="29159"/>
    <lineage>
        <taxon>Eukaryota</taxon>
        <taxon>Metazoa</taxon>
        <taxon>Spiralia</taxon>
        <taxon>Lophotrochozoa</taxon>
        <taxon>Mollusca</taxon>
        <taxon>Bivalvia</taxon>
        <taxon>Autobranchia</taxon>
        <taxon>Pteriomorphia</taxon>
        <taxon>Ostreida</taxon>
        <taxon>Ostreoidea</taxon>
        <taxon>Ostreidae</taxon>
        <taxon>Magallana</taxon>
    </lineage>
</organism>
<accession>K1PWZ0</accession>
<dbReference type="Pfam" id="PF04970">
    <property type="entry name" value="LRAT"/>
    <property type="match status" value="1"/>
</dbReference>
<dbReference type="GO" id="GO:0004623">
    <property type="term" value="F:phospholipase A2 activity"/>
    <property type="evidence" value="ECO:0007669"/>
    <property type="project" value="TreeGrafter"/>
</dbReference>
<evidence type="ECO:0000256" key="2">
    <source>
        <dbReference type="ARBA" id="ARBA00022679"/>
    </source>
</evidence>
<protein>
    <submittedName>
        <fullName evidence="5">Group XVI phospholipase A2</fullName>
    </submittedName>
</protein>
<dbReference type="OrthoDB" id="421951at2759"/>